<dbReference type="RefSeq" id="WP_091497307.1">
    <property type="nucleotide sequence ID" value="NZ_FODJ01000006.1"/>
</dbReference>
<gene>
    <name evidence="1" type="primary">cinA</name>
    <name evidence="3" type="ORF">SAMN04488134_10654</name>
</gene>
<evidence type="ECO:0000313" key="4">
    <source>
        <dbReference type="Proteomes" id="UP000199300"/>
    </source>
</evidence>
<dbReference type="InterPro" id="IPR041424">
    <property type="entry name" value="CinA_KH"/>
</dbReference>
<comment type="similarity">
    <text evidence="1">Belongs to the CinA family.</text>
</comment>
<feature type="domain" description="MoaB/Mog" evidence="2">
    <location>
        <begin position="7"/>
        <end position="174"/>
    </location>
</feature>
<dbReference type="AlphaFoldDB" id="A0A1H8NNX4"/>
<dbReference type="Gene3D" id="3.30.70.2860">
    <property type="match status" value="1"/>
</dbReference>
<dbReference type="InterPro" id="IPR036653">
    <property type="entry name" value="CinA-like_C"/>
</dbReference>
<dbReference type="Pfam" id="PF00994">
    <property type="entry name" value="MoCF_biosynth"/>
    <property type="match status" value="1"/>
</dbReference>
<dbReference type="SMART" id="SM00852">
    <property type="entry name" value="MoCF_biosynth"/>
    <property type="match status" value="1"/>
</dbReference>
<dbReference type="PANTHER" id="PTHR13939">
    <property type="entry name" value="NICOTINAMIDE-NUCLEOTIDE AMIDOHYDROLASE PNCC"/>
    <property type="match status" value="1"/>
</dbReference>
<dbReference type="Gene3D" id="3.40.980.10">
    <property type="entry name" value="MoaB/Mog-like domain"/>
    <property type="match status" value="1"/>
</dbReference>
<dbReference type="InterPro" id="IPR036425">
    <property type="entry name" value="MoaB/Mog-like_dom_sf"/>
</dbReference>
<dbReference type="Proteomes" id="UP000199300">
    <property type="component" value="Unassembled WGS sequence"/>
</dbReference>
<dbReference type="InterPro" id="IPR008136">
    <property type="entry name" value="CinA_C"/>
</dbReference>
<dbReference type="HAMAP" id="MF_00226_B">
    <property type="entry name" value="CinA_B"/>
    <property type="match status" value="1"/>
</dbReference>
<dbReference type="NCBIfam" id="TIGR00177">
    <property type="entry name" value="molyb_syn"/>
    <property type="match status" value="1"/>
</dbReference>
<protein>
    <recommendedName>
        <fullName evidence="1">Putative competence-damage inducible protein</fullName>
    </recommendedName>
</protein>
<accession>A0A1H8NNX4</accession>
<dbReference type="NCBIfam" id="TIGR00200">
    <property type="entry name" value="cinA_nterm"/>
    <property type="match status" value="1"/>
</dbReference>
<dbReference type="InterPro" id="IPR001453">
    <property type="entry name" value="MoaB/Mog_dom"/>
</dbReference>
<dbReference type="InterPro" id="IPR050101">
    <property type="entry name" value="CinA"/>
</dbReference>
<dbReference type="OrthoDB" id="9801454at2"/>
<dbReference type="Gene3D" id="3.90.950.20">
    <property type="entry name" value="CinA-like"/>
    <property type="match status" value="1"/>
</dbReference>
<dbReference type="NCBIfam" id="TIGR00199">
    <property type="entry name" value="PncC_domain"/>
    <property type="match status" value="1"/>
</dbReference>
<dbReference type="STRING" id="872970.SAMN04488134_10654"/>
<dbReference type="PIRSF" id="PIRSF006728">
    <property type="entry name" value="CinA"/>
    <property type="match status" value="1"/>
</dbReference>
<dbReference type="NCBIfam" id="NF001813">
    <property type="entry name" value="PRK00549.1"/>
    <property type="match status" value="1"/>
</dbReference>
<dbReference type="Pfam" id="PF02464">
    <property type="entry name" value="CinA"/>
    <property type="match status" value="1"/>
</dbReference>
<name>A0A1H8NNX4_9BACI</name>
<dbReference type="PANTHER" id="PTHR13939:SF0">
    <property type="entry name" value="NMN AMIDOHYDROLASE-LIKE PROTEIN YFAY"/>
    <property type="match status" value="1"/>
</dbReference>
<organism evidence="3 4">
    <name type="scientific">Amphibacillus marinus</name>
    <dbReference type="NCBI Taxonomy" id="872970"/>
    <lineage>
        <taxon>Bacteria</taxon>
        <taxon>Bacillati</taxon>
        <taxon>Bacillota</taxon>
        <taxon>Bacilli</taxon>
        <taxon>Bacillales</taxon>
        <taxon>Bacillaceae</taxon>
        <taxon>Amphibacillus</taxon>
    </lineage>
</organism>
<dbReference type="CDD" id="cd00885">
    <property type="entry name" value="cinA"/>
    <property type="match status" value="1"/>
</dbReference>
<reference evidence="3 4" key="1">
    <citation type="submission" date="2016-10" db="EMBL/GenBank/DDBJ databases">
        <authorList>
            <person name="de Groot N.N."/>
        </authorList>
    </citation>
    <scope>NUCLEOTIDE SEQUENCE [LARGE SCALE GENOMIC DNA]</scope>
    <source>
        <strain evidence="3 4">CGMCC 1.10434</strain>
    </source>
</reference>
<dbReference type="SUPFAM" id="SSF142433">
    <property type="entry name" value="CinA-like"/>
    <property type="match status" value="1"/>
</dbReference>
<evidence type="ECO:0000313" key="3">
    <source>
        <dbReference type="EMBL" id="SEO31296.1"/>
    </source>
</evidence>
<proteinExistence type="inferred from homology"/>
<dbReference type="Pfam" id="PF18146">
    <property type="entry name" value="CinA_KH"/>
    <property type="match status" value="1"/>
</dbReference>
<dbReference type="InterPro" id="IPR008135">
    <property type="entry name" value="Competence-induced_CinA"/>
</dbReference>
<sequence length="416" mass="45997">MKAINAEIIGVGTELLLGQISNTNAQWLSEQLATKGIGVYYHHVVGDNHKRLLDVFKLAARRSDLVFVTGGLGPTDDDLTRETLAEFVGKPLCQNEQALADLEYFFKRTDRDMTENNLKQTMVIEGAQIIRNHAGTAPGMIVPFQDCHFIIMPGVPNEMKTMMKEQILPSLSEMLKLHDVIVSRMVKFIGIGESQLEMRVKPLIDQQSNPTIAPLATEGEVALRVTAKAHTKLEADELINQTLAQINDYVGEYIYGYDEESISDVIVKWLSEHHKTLAAAESLTGGRFADAFVSVLGAGHVFNGSLVSYTADAKAGALGVQQATIDREGMVSKQCAYEMAKRAKELFNASYGISFTGVAGPDPLEGKEVGTVYICLYTDSDNYIIEQFSFPKSREIVRNRSVKKGLQLIYDKLIRQ</sequence>
<evidence type="ECO:0000256" key="1">
    <source>
        <dbReference type="HAMAP-Rule" id="MF_00226"/>
    </source>
</evidence>
<evidence type="ECO:0000259" key="2">
    <source>
        <dbReference type="SMART" id="SM00852"/>
    </source>
</evidence>
<dbReference type="EMBL" id="FODJ01000006">
    <property type="protein sequence ID" value="SEO31296.1"/>
    <property type="molecule type" value="Genomic_DNA"/>
</dbReference>
<keyword evidence="4" id="KW-1185">Reference proteome</keyword>
<dbReference type="SUPFAM" id="SSF53218">
    <property type="entry name" value="Molybdenum cofactor biosynthesis proteins"/>
    <property type="match status" value="1"/>
</dbReference>